<feature type="domain" description="PhoD-like phosphatase metallophosphatase" evidence="1">
    <location>
        <begin position="30"/>
        <end position="324"/>
    </location>
</feature>
<evidence type="ECO:0000313" key="3">
    <source>
        <dbReference type="Proteomes" id="UP000318571"/>
    </source>
</evidence>
<proteinExistence type="predicted"/>
<evidence type="ECO:0000259" key="1">
    <source>
        <dbReference type="Pfam" id="PF09423"/>
    </source>
</evidence>
<organism evidence="2 3">
    <name type="scientific">Tigriopus californicus</name>
    <name type="common">Marine copepod</name>
    <dbReference type="NCBI Taxonomy" id="6832"/>
    <lineage>
        <taxon>Eukaryota</taxon>
        <taxon>Metazoa</taxon>
        <taxon>Ecdysozoa</taxon>
        <taxon>Arthropoda</taxon>
        <taxon>Crustacea</taxon>
        <taxon>Multicrustacea</taxon>
        <taxon>Hexanauplia</taxon>
        <taxon>Copepoda</taxon>
        <taxon>Harpacticoida</taxon>
        <taxon>Harpacticidae</taxon>
        <taxon>Tigriopus</taxon>
    </lineage>
</organism>
<dbReference type="Gene3D" id="3.60.21.70">
    <property type="entry name" value="PhoD-like phosphatase"/>
    <property type="match status" value="1"/>
</dbReference>
<dbReference type="InterPro" id="IPR029052">
    <property type="entry name" value="Metallo-depent_PP-like"/>
</dbReference>
<gene>
    <name evidence="2" type="ORF">TCAL_14370</name>
</gene>
<dbReference type="Proteomes" id="UP000318571">
    <property type="component" value="Chromosome 10"/>
</dbReference>
<reference evidence="2 3" key="1">
    <citation type="journal article" date="2018" name="Nat. Ecol. Evol.">
        <title>Genomic signatures of mitonuclear coevolution across populations of Tigriopus californicus.</title>
        <authorList>
            <person name="Barreto F.S."/>
            <person name="Watson E.T."/>
            <person name="Lima T.G."/>
            <person name="Willett C.S."/>
            <person name="Edmands S."/>
            <person name="Li W."/>
            <person name="Burton R.S."/>
        </authorList>
    </citation>
    <scope>NUCLEOTIDE SEQUENCE [LARGE SCALE GENOMIC DNA]</scope>
    <source>
        <strain evidence="2 3">San Diego</strain>
    </source>
</reference>
<dbReference type="PANTHER" id="PTHR37031:SF2">
    <property type="entry name" value="PHOD-LIKE PHOSPHATASE METALLOPHOSPHATASE DOMAIN-CONTAINING PROTEIN"/>
    <property type="match status" value="1"/>
</dbReference>
<accession>A0A553ND33</accession>
<dbReference type="InterPro" id="IPR018946">
    <property type="entry name" value="PhoD-like_MPP"/>
</dbReference>
<sequence length="394" mass="45272">MAHFKTKSENVEHFRILALSCDRPSRLLLGQQDPWMNMLKRIATVDVVLHVGDQIYPDNEDIAHADAIFGQLYDGLSADKQRSMMLRGRELWRSKYRSVFSREGKVEVLANCSNLMIWSDNDVANDFTTMRKADGSQMYHPNFLQCGMRTYREYQRKLWDPDCSLQLEEETKEWHQHIYGPVGIFMCDLRGNRISGSGQQEAENTLLSDEQWSHIESLFVNPEIKVIILCSETPFVGDEPSVCRQKVADNPSMDFLRDHWPYNEDELVRLLDLCFNWKAAGEAEAIQRDVLLIGGDIHCGVTSVIRDDDTGLQINQLTTSPVTNHVCKFFPPSEGVINQRYNFSHLPLGQKFRNYADIQISIDEDSVNVLGQLIPVSTDIFKDTTWQVEDSEEE</sequence>
<dbReference type="AlphaFoldDB" id="A0A553ND33"/>
<dbReference type="SUPFAM" id="SSF56300">
    <property type="entry name" value="Metallo-dependent phosphatases"/>
    <property type="match status" value="1"/>
</dbReference>
<dbReference type="EMBL" id="VCGU01000458">
    <property type="protein sequence ID" value="TRY63343.1"/>
    <property type="molecule type" value="Genomic_DNA"/>
</dbReference>
<keyword evidence="3" id="KW-1185">Reference proteome</keyword>
<comment type="caution">
    <text evidence="2">The sequence shown here is derived from an EMBL/GenBank/DDBJ whole genome shotgun (WGS) entry which is preliminary data.</text>
</comment>
<dbReference type="PANTHER" id="PTHR37031">
    <property type="entry name" value="METALLOPHOSPHATASE BINDING DOMAIN PROTEIN"/>
    <property type="match status" value="1"/>
</dbReference>
<dbReference type="Pfam" id="PF09423">
    <property type="entry name" value="PhoD"/>
    <property type="match status" value="1"/>
</dbReference>
<dbReference type="InterPro" id="IPR038607">
    <property type="entry name" value="PhoD-like_sf"/>
</dbReference>
<name>A0A553ND33_TIGCA</name>
<evidence type="ECO:0000313" key="2">
    <source>
        <dbReference type="EMBL" id="TRY63343.1"/>
    </source>
</evidence>
<protein>
    <recommendedName>
        <fullName evidence="1">PhoD-like phosphatase metallophosphatase domain-containing protein</fullName>
    </recommendedName>
</protein>